<dbReference type="Proteomes" id="UP001595846">
    <property type="component" value="Unassembled WGS sequence"/>
</dbReference>
<keyword evidence="3" id="KW-1185">Reference proteome</keyword>
<dbReference type="AlphaFoldDB" id="A0ABD5NSY7"/>
<dbReference type="SUPFAM" id="SSF50998">
    <property type="entry name" value="Quinoprotein alcohol dehydrogenase-like"/>
    <property type="match status" value="2"/>
</dbReference>
<sequence>MDRGTKPSRRTVLAGASAMLVAGCFDVDATPEATGADWRMYGRGPGRTRHVPDARLSRDGVDVAWERQVSASSWLPPVVANGVGYCQYANGLFVLDPATGEGPNVGTYGGFGRGGPMAFGSTAAYDDGVLVVPYGDTVGGYAADPERWPDEVSGLGERRARWWTDGDETGTRPVGGVATDVRWGATPVVSGGSVVGVNGFSNTAWAVDTDDGSVHWRYDLRDAVENVSEPLGLVVDESTGTVVVGVRDVSDPGLVAIDVRDGTSKWTDESGDGGDLGPADRNALAAGDGRVYVVDGADSDETVRLRELDAKTGDTSWTRSFERHRHNGVAVGGEAIYHLGTVGDRSSADEFAVAAVDRADGEVHWEERLADEPGFDFGVTVQPPTIAGDCLLVPGGDGLHALDRTNGEHLWTFTELVGTAGGSETERVASTPAVVTDDRIVLGMTIGLYGLE</sequence>
<evidence type="ECO:0000313" key="3">
    <source>
        <dbReference type="Proteomes" id="UP001595846"/>
    </source>
</evidence>
<dbReference type="InterPro" id="IPR018391">
    <property type="entry name" value="PQQ_b-propeller_rpt"/>
</dbReference>
<dbReference type="PANTHER" id="PTHR34512">
    <property type="entry name" value="CELL SURFACE PROTEIN"/>
    <property type="match status" value="1"/>
</dbReference>
<dbReference type="Gene3D" id="2.140.10.10">
    <property type="entry name" value="Quinoprotein alcohol dehydrogenase-like superfamily"/>
    <property type="match status" value="1"/>
</dbReference>
<dbReference type="Gene3D" id="2.130.10.10">
    <property type="entry name" value="YVTN repeat-like/Quinoprotein amine dehydrogenase"/>
    <property type="match status" value="1"/>
</dbReference>
<dbReference type="SMART" id="SM00564">
    <property type="entry name" value="PQQ"/>
    <property type="match status" value="4"/>
</dbReference>
<protein>
    <submittedName>
        <fullName evidence="2">PQQ-binding-like beta-propeller repeat protein</fullName>
    </submittedName>
</protein>
<feature type="domain" description="Pyrrolo-quinoline quinone repeat" evidence="1">
    <location>
        <begin position="304"/>
        <end position="444"/>
    </location>
</feature>
<feature type="domain" description="Pyrrolo-quinoline quinone repeat" evidence="1">
    <location>
        <begin position="171"/>
        <end position="295"/>
    </location>
</feature>
<dbReference type="InterPro" id="IPR011047">
    <property type="entry name" value="Quinoprotein_ADH-like_sf"/>
</dbReference>
<dbReference type="RefSeq" id="WP_256532321.1">
    <property type="nucleotide sequence ID" value="NZ_CP101824.1"/>
</dbReference>
<dbReference type="PANTHER" id="PTHR34512:SF30">
    <property type="entry name" value="OUTER MEMBRANE PROTEIN ASSEMBLY FACTOR BAMB"/>
    <property type="match status" value="1"/>
</dbReference>
<evidence type="ECO:0000259" key="1">
    <source>
        <dbReference type="Pfam" id="PF13360"/>
    </source>
</evidence>
<evidence type="ECO:0000313" key="2">
    <source>
        <dbReference type="EMBL" id="MFC3960071.1"/>
    </source>
</evidence>
<dbReference type="InterPro" id="IPR002372">
    <property type="entry name" value="PQQ_rpt_dom"/>
</dbReference>
<name>A0ABD5NSY7_9EURY</name>
<comment type="caution">
    <text evidence="2">The sequence shown here is derived from an EMBL/GenBank/DDBJ whole genome shotgun (WGS) entry which is preliminary data.</text>
</comment>
<gene>
    <name evidence="2" type="ORF">ACFOUR_17055</name>
</gene>
<dbReference type="InterPro" id="IPR015943">
    <property type="entry name" value="WD40/YVTN_repeat-like_dom_sf"/>
</dbReference>
<accession>A0ABD5NSY7</accession>
<reference evidence="2 3" key="1">
    <citation type="journal article" date="2019" name="Int. J. Syst. Evol. Microbiol.">
        <title>The Global Catalogue of Microorganisms (GCM) 10K type strain sequencing project: providing services to taxonomists for standard genome sequencing and annotation.</title>
        <authorList>
            <consortium name="The Broad Institute Genomics Platform"/>
            <consortium name="The Broad Institute Genome Sequencing Center for Infectious Disease"/>
            <person name="Wu L."/>
            <person name="Ma J."/>
        </authorList>
    </citation>
    <scope>NUCLEOTIDE SEQUENCE [LARGE SCALE GENOMIC DNA]</scope>
    <source>
        <strain evidence="2 3">IBRC-M 10256</strain>
    </source>
</reference>
<proteinExistence type="predicted"/>
<dbReference type="EMBL" id="JBHSAQ010000015">
    <property type="protein sequence ID" value="MFC3960071.1"/>
    <property type="molecule type" value="Genomic_DNA"/>
</dbReference>
<dbReference type="Gene3D" id="2.40.10.480">
    <property type="match status" value="1"/>
</dbReference>
<organism evidence="2 3">
    <name type="scientific">Halovivax cerinus</name>
    <dbReference type="NCBI Taxonomy" id="1487865"/>
    <lineage>
        <taxon>Archaea</taxon>
        <taxon>Methanobacteriati</taxon>
        <taxon>Methanobacteriota</taxon>
        <taxon>Stenosarchaea group</taxon>
        <taxon>Halobacteria</taxon>
        <taxon>Halobacteriales</taxon>
        <taxon>Natrialbaceae</taxon>
        <taxon>Halovivax</taxon>
    </lineage>
</organism>
<dbReference type="PROSITE" id="PS51257">
    <property type="entry name" value="PROKAR_LIPOPROTEIN"/>
    <property type="match status" value="1"/>
</dbReference>
<dbReference type="Pfam" id="PF13360">
    <property type="entry name" value="PQQ_2"/>
    <property type="match status" value="2"/>
</dbReference>
<dbReference type="GeneID" id="73901398"/>